<dbReference type="Pfam" id="PF18701">
    <property type="entry name" value="DUF5641"/>
    <property type="match status" value="1"/>
</dbReference>
<gene>
    <name evidence="2" type="ORF">MGAL_10B008919</name>
</gene>
<evidence type="ECO:0000313" key="3">
    <source>
        <dbReference type="Proteomes" id="UP000596742"/>
    </source>
</evidence>
<feature type="domain" description="DUF5641" evidence="1">
    <location>
        <begin position="48"/>
        <end position="143"/>
    </location>
</feature>
<organism evidence="2 3">
    <name type="scientific">Mytilus galloprovincialis</name>
    <name type="common">Mediterranean mussel</name>
    <dbReference type="NCBI Taxonomy" id="29158"/>
    <lineage>
        <taxon>Eukaryota</taxon>
        <taxon>Metazoa</taxon>
        <taxon>Spiralia</taxon>
        <taxon>Lophotrochozoa</taxon>
        <taxon>Mollusca</taxon>
        <taxon>Bivalvia</taxon>
        <taxon>Autobranchia</taxon>
        <taxon>Pteriomorphia</taxon>
        <taxon>Mytilida</taxon>
        <taxon>Mytiloidea</taxon>
        <taxon>Mytilidae</taxon>
        <taxon>Mytilinae</taxon>
        <taxon>Mytilus</taxon>
    </lineage>
</organism>
<dbReference type="Proteomes" id="UP000596742">
    <property type="component" value="Unassembled WGS sequence"/>
</dbReference>
<dbReference type="PANTHER" id="PTHR47331">
    <property type="entry name" value="PHD-TYPE DOMAIN-CONTAINING PROTEIN"/>
    <property type="match status" value="1"/>
</dbReference>
<accession>A0A8B6DDS1</accession>
<dbReference type="PANTHER" id="PTHR47331:SF6">
    <property type="entry name" value="DOUBLECORTIN DOMAIN-CONTAINING PROTEIN"/>
    <property type="match status" value="1"/>
</dbReference>
<dbReference type="AlphaFoldDB" id="A0A8B6DDS1"/>
<name>A0A8B6DDS1_MYTGA</name>
<protein>
    <recommendedName>
        <fullName evidence="1">DUF5641 domain-containing protein</fullName>
    </recommendedName>
</protein>
<evidence type="ECO:0000313" key="2">
    <source>
        <dbReference type="EMBL" id="VDI17670.1"/>
    </source>
</evidence>
<dbReference type="EMBL" id="UYJE01003246">
    <property type="protein sequence ID" value="VDI17670.1"/>
    <property type="molecule type" value="Genomic_DNA"/>
</dbReference>
<sequence length="149" mass="17543">MNSRPLIPISSDPDSPCVLSPNALLTTKTVDCDEDFSHLNIRDVYTTQWKFVQVLAEQFWTQWRREYLQTLQSRRKWQQTQENIKEGDTVILKDGDQHRNLWPIGLIEHIFPSKDNLVRKVLVRTIRDGQVRVYVRPITQTVLLCRNAL</sequence>
<keyword evidence="3" id="KW-1185">Reference proteome</keyword>
<reference evidence="2" key="1">
    <citation type="submission" date="2018-11" db="EMBL/GenBank/DDBJ databases">
        <authorList>
            <person name="Alioto T."/>
            <person name="Alioto T."/>
        </authorList>
    </citation>
    <scope>NUCLEOTIDE SEQUENCE</scope>
</reference>
<comment type="caution">
    <text evidence="2">The sequence shown here is derived from an EMBL/GenBank/DDBJ whole genome shotgun (WGS) entry which is preliminary data.</text>
</comment>
<proteinExistence type="predicted"/>
<evidence type="ECO:0000259" key="1">
    <source>
        <dbReference type="Pfam" id="PF18701"/>
    </source>
</evidence>
<dbReference type="InterPro" id="IPR040676">
    <property type="entry name" value="DUF5641"/>
</dbReference>
<dbReference type="OrthoDB" id="6778955at2759"/>